<evidence type="ECO:0000313" key="2">
    <source>
        <dbReference type="EMBL" id="SEK22871.1"/>
    </source>
</evidence>
<dbReference type="PANTHER" id="PTHR43833">
    <property type="entry name" value="POTASSIUM CHANNEL PROTEIN 2-RELATED-RELATED"/>
    <property type="match status" value="1"/>
</dbReference>
<accession>A0A1H7F9S2</accession>
<dbReference type="STRING" id="426702.SAMN04488099_101245"/>
<dbReference type="SUPFAM" id="SSF51735">
    <property type="entry name" value="NAD(P)-binding Rossmann-fold domains"/>
    <property type="match status" value="1"/>
</dbReference>
<proteinExistence type="predicted"/>
<dbReference type="GO" id="GO:0006813">
    <property type="term" value="P:potassium ion transport"/>
    <property type="evidence" value="ECO:0007669"/>
    <property type="project" value="InterPro"/>
</dbReference>
<dbReference type="InterPro" id="IPR036721">
    <property type="entry name" value="RCK_C_sf"/>
</dbReference>
<evidence type="ECO:0000313" key="3">
    <source>
        <dbReference type="Proteomes" id="UP000199081"/>
    </source>
</evidence>
<dbReference type="PROSITE" id="PS51202">
    <property type="entry name" value="RCK_C"/>
    <property type="match status" value="1"/>
</dbReference>
<protein>
    <submittedName>
        <fullName evidence="2">Trk K+ transport system, NAD-binding component</fullName>
    </submittedName>
</protein>
<dbReference type="InterPro" id="IPR036291">
    <property type="entry name" value="NAD(P)-bd_dom_sf"/>
</dbReference>
<name>A0A1H7F9S2_9LACT</name>
<dbReference type="PANTHER" id="PTHR43833:SF9">
    <property type="entry name" value="POTASSIUM CHANNEL PROTEIN YUGO-RELATED"/>
    <property type="match status" value="1"/>
</dbReference>
<dbReference type="Gene3D" id="3.30.70.1450">
    <property type="entry name" value="Regulator of K+ conductance, C-terminal domain"/>
    <property type="match status" value="1"/>
</dbReference>
<dbReference type="Gene3D" id="3.40.50.720">
    <property type="entry name" value="NAD(P)-binding Rossmann-like Domain"/>
    <property type="match status" value="1"/>
</dbReference>
<dbReference type="InterPro" id="IPR050721">
    <property type="entry name" value="Trk_Ktr_HKT_K-transport"/>
</dbReference>
<dbReference type="GO" id="GO:0008324">
    <property type="term" value="F:monoatomic cation transmembrane transporter activity"/>
    <property type="evidence" value="ECO:0007669"/>
    <property type="project" value="InterPro"/>
</dbReference>
<feature type="domain" description="RCK C-terminal" evidence="1">
    <location>
        <begin position="82"/>
        <end position="169"/>
    </location>
</feature>
<dbReference type="AlphaFoldDB" id="A0A1H7F9S2"/>
<keyword evidence="3" id="KW-1185">Reference proteome</keyword>
<gene>
    <name evidence="2" type="ORF">SAMN04488099_101245</name>
</gene>
<sequence length="198" mass="22504">MRAGIKKSQGSVITFSDNSEVLYTVFSVKELDSSLDIVCGASGKEAYRNLKKAGVKKVLMMDRLISDRILAHLENPSLSHSLNLLTKNDQEQLLVEEFIIDDRSEFINKDFESIQKLVTSKAIILGMLRAGTDEYISNPKADTKVCKGDTLSIMGYLNELEEVKELLASERYVLRTRKEFILQNIWRIFLTVEEVITH</sequence>
<evidence type="ECO:0000259" key="1">
    <source>
        <dbReference type="PROSITE" id="PS51202"/>
    </source>
</evidence>
<dbReference type="EMBL" id="FNZU01000001">
    <property type="protein sequence ID" value="SEK22871.1"/>
    <property type="molecule type" value="Genomic_DNA"/>
</dbReference>
<dbReference type="InterPro" id="IPR006037">
    <property type="entry name" value="RCK_C"/>
</dbReference>
<dbReference type="SUPFAM" id="SSF116726">
    <property type="entry name" value="TrkA C-terminal domain-like"/>
    <property type="match status" value="1"/>
</dbReference>
<organism evidence="2 3">
    <name type="scientific">Alkalibacterium pelagium</name>
    <dbReference type="NCBI Taxonomy" id="426702"/>
    <lineage>
        <taxon>Bacteria</taxon>
        <taxon>Bacillati</taxon>
        <taxon>Bacillota</taxon>
        <taxon>Bacilli</taxon>
        <taxon>Lactobacillales</taxon>
        <taxon>Carnobacteriaceae</taxon>
        <taxon>Alkalibacterium</taxon>
    </lineage>
</organism>
<reference evidence="3" key="1">
    <citation type="submission" date="2016-10" db="EMBL/GenBank/DDBJ databases">
        <authorList>
            <person name="Varghese N."/>
            <person name="Submissions S."/>
        </authorList>
    </citation>
    <scope>NUCLEOTIDE SEQUENCE [LARGE SCALE GENOMIC DNA]</scope>
    <source>
        <strain evidence="3">DSM 19183</strain>
    </source>
</reference>
<dbReference type="Proteomes" id="UP000199081">
    <property type="component" value="Unassembled WGS sequence"/>
</dbReference>